<keyword evidence="2" id="KW-1185">Reference proteome</keyword>
<comment type="caution">
    <text evidence="1">The sequence shown here is derived from an EMBL/GenBank/DDBJ whole genome shotgun (WGS) entry which is preliminary data.</text>
</comment>
<proteinExistence type="predicted"/>
<dbReference type="AlphaFoldDB" id="A0AAV2QGW6"/>
<dbReference type="Proteomes" id="UP001497623">
    <property type="component" value="Unassembled WGS sequence"/>
</dbReference>
<dbReference type="EMBL" id="CAXKWB010005976">
    <property type="protein sequence ID" value="CAL4080823.1"/>
    <property type="molecule type" value="Genomic_DNA"/>
</dbReference>
<gene>
    <name evidence="1" type="ORF">MNOR_LOCUS11400</name>
</gene>
<sequence>EMQAVICKYEEETKKKNKIRKLEARNNVLSQYITSMNDVMKDESQQALGYLPIVILKAGHEKSKRESLKHYQDAIKSDCRLSLEANMKELEKVLDKKLEVYLNVNKKKEESALFDAKLRCISEYLDRLNNLINANEQEHLLVSNLRSHHKTIKNYILDQFKKLTLFNDQASAKIKEMKNEVEK</sequence>
<feature type="non-terminal residue" evidence="1">
    <location>
        <position position="1"/>
    </location>
</feature>
<evidence type="ECO:0000313" key="1">
    <source>
        <dbReference type="EMBL" id="CAL4080823.1"/>
    </source>
</evidence>
<organism evidence="1 2">
    <name type="scientific">Meganyctiphanes norvegica</name>
    <name type="common">Northern krill</name>
    <name type="synonym">Thysanopoda norvegica</name>
    <dbReference type="NCBI Taxonomy" id="48144"/>
    <lineage>
        <taxon>Eukaryota</taxon>
        <taxon>Metazoa</taxon>
        <taxon>Ecdysozoa</taxon>
        <taxon>Arthropoda</taxon>
        <taxon>Crustacea</taxon>
        <taxon>Multicrustacea</taxon>
        <taxon>Malacostraca</taxon>
        <taxon>Eumalacostraca</taxon>
        <taxon>Eucarida</taxon>
        <taxon>Euphausiacea</taxon>
        <taxon>Euphausiidae</taxon>
        <taxon>Meganyctiphanes</taxon>
    </lineage>
</organism>
<protein>
    <recommendedName>
        <fullName evidence="3">Growth arrest-specific protein 8</fullName>
    </recommendedName>
</protein>
<evidence type="ECO:0000313" key="2">
    <source>
        <dbReference type="Proteomes" id="UP001497623"/>
    </source>
</evidence>
<accession>A0AAV2QGW6</accession>
<reference evidence="1 2" key="1">
    <citation type="submission" date="2024-05" db="EMBL/GenBank/DDBJ databases">
        <authorList>
            <person name="Wallberg A."/>
        </authorList>
    </citation>
    <scope>NUCLEOTIDE SEQUENCE [LARGE SCALE GENOMIC DNA]</scope>
</reference>
<name>A0AAV2QGW6_MEGNR</name>
<evidence type="ECO:0008006" key="3">
    <source>
        <dbReference type="Google" id="ProtNLM"/>
    </source>
</evidence>
<feature type="non-terminal residue" evidence="1">
    <location>
        <position position="183"/>
    </location>
</feature>